<evidence type="ECO:0000313" key="8">
    <source>
        <dbReference type="EMBL" id="KXS17610.1"/>
    </source>
</evidence>
<dbReference type="Proteomes" id="UP000070544">
    <property type="component" value="Unassembled WGS sequence"/>
</dbReference>
<gene>
    <name evidence="8" type="ORF">M427DRAFT_54534</name>
</gene>
<comment type="similarity">
    <text evidence="4">Belongs to the peroxiredoxin-like PRXL2 family. PRXL2A subfamily.</text>
</comment>
<dbReference type="InterPro" id="IPR032801">
    <property type="entry name" value="PXL2A/B/C"/>
</dbReference>
<evidence type="ECO:0000256" key="3">
    <source>
        <dbReference type="ARBA" id="ARBA00023284"/>
    </source>
</evidence>
<dbReference type="Pfam" id="PF13911">
    <property type="entry name" value="AhpC-TSA_2"/>
    <property type="match status" value="1"/>
</dbReference>
<dbReference type="EMBL" id="KQ965746">
    <property type="protein sequence ID" value="KXS17610.1"/>
    <property type="molecule type" value="Genomic_DNA"/>
</dbReference>
<comment type="subcellular location">
    <subcellularLocation>
        <location evidence="1">Cytoplasm</location>
    </subcellularLocation>
</comment>
<dbReference type="PANTHER" id="PTHR28630">
    <property type="match status" value="1"/>
</dbReference>
<evidence type="ECO:0000256" key="5">
    <source>
        <dbReference type="ARBA" id="ARBA00023849"/>
    </source>
</evidence>
<keyword evidence="9" id="KW-1185">Reference proteome</keyword>
<evidence type="ECO:0000313" key="9">
    <source>
        <dbReference type="Proteomes" id="UP000070544"/>
    </source>
</evidence>
<evidence type="ECO:0000256" key="2">
    <source>
        <dbReference type="ARBA" id="ARBA00022490"/>
    </source>
</evidence>
<sequence>MVAVVHEERGAKDFAENYWKKPLYLDEEKKLYELVQGGKQNWASVFSLFSSDVRANLSRANGKGVEGNLQGEGRLLGGLALISTKGVHYSYAEKHFGDHAPMTEVLQAVSGISGEASNP</sequence>
<dbReference type="STRING" id="1344416.A0A139ALH8"/>
<keyword evidence="3" id="KW-0676">Redox-active center</keyword>
<evidence type="ECO:0000256" key="4">
    <source>
        <dbReference type="ARBA" id="ARBA00023787"/>
    </source>
</evidence>
<proteinExistence type="inferred from homology"/>
<evidence type="ECO:0000256" key="6">
    <source>
        <dbReference type="ARBA" id="ARBA00032058"/>
    </source>
</evidence>
<protein>
    <recommendedName>
        <fullName evidence="5">Peroxiredoxin-like 2A</fullName>
    </recommendedName>
    <alternativeName>
        <fullName evidence="7">Peroxiredoxin-like 2 activated in M-CSF stimulated monocytes</fullName>
    </alternativeName>
    <alternativeName>
        <fullName evidence="6">Redox-regulatory protein FAM213A</fullName>
    </alternativeName>
</protein>
<reference evidence="8 9" key="1">
    <citation type="journal article" date="2015" name="Genome Biol. Evol.">
        <title>Phylogenomic analyses indicate that early fungi evolved digesting cell walls of algal ancestors of land plants.</title>
        <authorList>
            <person name="Chang Y."/>
            <person name="Wang S."/>
            <person name="Sekimoto S."/>
            <person name="Aerts A.L."/>
            <person name="Choi C."/>
            <person name="Clum A."/>
            <person name="LaButti K.M."/>
            <person name="Lindquist E.A."/>
            <person name="Yee Ngan C."/>
            <person name="Ohm R.A."/>
            <person name="Salamov A.A."/>
            <person name="Grigoriev I.V."/>
            <person name="Spatafora J.W."/>
            <person name="Berbee M.L."/>
        </authorList>
    </citation>
    <scope>NUCLEOTIDE SEQUENCE [LARGE SCALE GENOMIC DNA]</scope>
    <source>
        <strain evidence="8 9">JEL478</strain>
    </source>
</reference>
<dbReference type="PANTHER" id="PTHR28630:SF31">
    <property type="entry name" value="PEROXIREDOXIN-LIKE 2A"/>
    <property type="match status" value="1"/>
</dbReference>
<evidence type="ECO:0000256" key="1">
    <source>
        <dbReference type="ARBA" id="ARBA00004496"/>
    </source>
</evidence>
<dbReference type="GO" id="GO:0005737">
    <property type="term" value="C:cytoplasm"/>
    <property type="evidence" value="ECO:0007669"/>
    <property type="project" value="UniProtKB-SubCell"/>
</dbReference>
<keyword evidence="2" id="KW-0963">Cytoplasm</keyword>
<organism evidence="8 9">
    <name type="scientific">Gonapodya prolifera (strain JEL478)</name>
    <name type="common">Monoblepharis prolifera</name>
    <dbReference type="NCBI Taxonomy" id="1344416"/>
    <lineage>
        <taxon>Eukaryota</taxon>
        <taxon>Fungi</taxon>
        <taxon>Fungi incertae sedis</taxon>
        <taxon>Chytridiomycota</taxon>
        <taxon>Chytridiomycota incertae sedis</taxon>
        <taxon>Monoblepharidomycetes</taxon>
        <taxon>Monoblepharidales</taxon>
        <taxon>Gonapodyaceae</taxon>
        <taxon>Gonapodya</taxon>
    </lineage>
</organism>
<name>A0A139ALH8_GONPJ</name>
<dbReference type="OrthoDB" id="40334at2759"/>
<dbReference type="AlphaFoldDB" id="A0A139ALH8"/>
<evidence type="ECO:0000256" key="7">
    <source>
        <dbReference type="ARBA" id="ARBA00032129"/>
    </source>
</evidence>
<accession>A0A139ALH8</accession>